<dbReference type="Proteomes" id="UP001153069">
    <property type="component" value="Unassembled WGS sequence"/>
</dbReference>
<feature type="region of interest" description="Disordered" evidence="1">
    <location>
        <begin position="398"/>
        <end position="431"/>
    </location>
</feature>
<evidence type="ECO:0000256" key="2">
    <source>
        <dbReference type="SAM" id="Phobius"/>
    </source>
</evidence>
<keyword evidence="2" id="KW-0472">Membrane</keyword>
<dbReference type="InterPro" id="IPR027417">
    <property type="entry name" value="P-loop_NTPase"/>
</dbReference>
<dbReference type="OrthoDB" id="42643at2759"/>
<keyword evidence="2" id="KW-0812">Transmembrane</keyword>
<sequence>MNFPTRSGPLPFPGRRGLVVLVLWGLVGLVFLMLSKENHIPGGVYQAKRRTDITYEYTETYYKKIPHEIKTSRRPDVELRAIEENPQSTIHRGKDGITRTNTTKKGRNHSIARNATKQVNATISRNIHNTTNVAKTSNMPRASAHGKIHDSTRMVPAVNKTRSIAFVHVGKNGGNTVRMALPRLKCRRLPGGLRKQMWCFKNTWRRDSPLSQQANAEMHMNNIGPTTDILRKDYTTFLFALRNPVTRAVSAYHYLHHDNKKSTFAQKKHPLKDRFYKTCFPKLQDLLETLEEIEEQNNNNNNSKDNNMRTTNLQEANDTHDNPLHPRHCQRMAVTVLKGSNPRVKHINVHLKDNYEFYYEKTVKALPDKEVLVIRTEHLWDDLKELDVALGGPGVFEREGKVLNHNNNNNRKGKDDNTNGDASSSSMDPRKDHQMKDLCCVLVEEMKIYQEILNRAINFSYHRKLQTMYDVWASCGITSHQITQYMYQQAGDAGRGNATTTVNGSDAAIINFSWSRWHDENCPVLTVGMNDDLR</sequence>
<keyword evidence="2" id="KW-1133">Transmembrane helix</keyword>
<evidence type="ECO:0000256" key="1">
    <source>
        <dbReference type="SAM" id="MobiDB-lite"/>
    </source>
</evidence>
<dbReference type="EMBL" id="CAICTM010001834">
    <property type="protein sequence ID" value="CAB9526485.1"/>
    <property type="molecule type" value="Genomic_DNA"/>
</dbReference>
<dbReference type="Gene3D" id="3.40.50.300">
    <property type="entry name" value="P-loop containing nucleotide triphosphate hydrolases"/>
    <property type="match status" value="1"/>
</dbReference>
<reference evidence="3" key="1">
    <citation type="submission" date="2020-06" db="EMBL/GenBank/DDBJ databases">
        <authorList>
            <consortium name="Plant Systems Biology data submission"/>
        </authorList>
    </citation>
    <scope>NUCLEOTIDE SEQUENCE</scope>
    <source>
        <strain evidence="3">D6</strain>
    </source>
</reference>
<organism evidence="3 4">
    <name type="scientific">Seminavis robusta</name>
    <dbReference type="NCBI Taxonomy" id="568900"/>
    <lineage>
        <taxon>Eukaryota</taxon>
        <taxon>Sar</taxon>
        <taxon>Stramenopiles</taxon>
        <taxon>Ochrophyta</taxon>
        <taxon>Bacillariophyta</taxon>
        <taxon>Bacillariophyceae</taxon>
        <taxon>Bacillariophycidae</taxon>
        <taxon>Naviculales</taxon>
        <taxon>Naviculaceae</taxon>
        <taxon>Seminavis</taxon>
    </lineage>
</organism>
<proteinExistence type="predicted"/>
<accession>A0A9N8EU94</accession>
<comment type="caution">
    <text evidence="3">The sequence shown here is derived from an EMBL/GenBank/DDBJ whole genome shotgun (WGS) entry which is preliminary data.</text>
</comment>
<dbReference type="AlphaFoldDB" id="A0A9N8EU94"/>
<gene>
    <name evidence="3" type="ORF">SEMRO_1836_G300680.1</name>
</gene>
<name>A0A9N8EU94_9STRA</name>
<protein>
    <submittedName>
        <fullName evidence="3">Uncharacterized protein</fullName>
    </submittedName>
</protein>
<keyword evidence="4" id="KW-1185">Reference proteome</keyword>
<feature type="transmembrane region" description="Helical" evidence="2">
    <location>
        <begin position="16"/>
        <end position="34"/>
    </location>
</feature>
<evidence type="ECO:0000313" key="4">
    <source>
        <dbReference type="Proteomes" id="UP001153069"/>
    </source>
</evidence>
<evidence type="ECO:0000313" key="3">
    <source>
        <dbReference type="EMBL" id="CAB9526485.1"/>
    </source>
</evidence>